<dbReference type="Gene3D" id="2.60.120.600">
    <property type="entry name" value="Domain of unknown function DUF1214, C-terminal domain"/>
    <property type="match status" value="1"/>
</dbReference>
<dbReference type="Proteomes" id="UP000588017">
    <property type="component" value="Unassembled WGS sequence"/>
</dbReference>
<protein>
    <recommendedName>
        <fullName evidence="1">DUF1214 domain-containing protein</fullName>
    </recommendedName>
</protein>
<dbReference type="InterPro" id="IPR010621">
    <property type="entry name" value="DUF1214"/>
</dbReference>
<evidence type="ECO:0000259" key="1">
    <source>
        <dbReference type="Pfam" id="PF06742"/>
    </source>
</evidence>
<evidence type="ECO:0000313" key="2">
    <source>
        <dbReference type="EMBL" id="MBB6168384.1"/>
    </source>
</evidence>
<dbReference type="InterPro" id="IPR012038">
    <property type="entry name" value="UCP009471"/>
</dbReference>
<dbReference type="PANTHER" id="PTHR36509">
    <property type="entry name" value="BLL3101 PROTEIN"/>
    <property type="match status" value="1"/>
</dbReference>
<evidence type="ECO:0000313" key="3">
    <source>
        <dbReference type="Proteomes" id="UP000588017"/>
    </source>
</evidence>
<dbReference type="PIRSF" id="PIRSF009471">
    <property type="entry name" value="UCP009471"/>
    <property type="match status" value="1"/>
</dbReference>
<dbReference type="Pfam" id="PF06742">
    <property type="entry name" value="DUF1214"/>
    <property type="match status" value="1"/>
</dbReference>
<sequence length="189" mass="19733">MPAILCILATFAIAALVGVTTVDWATSGRPPLGALSIGPWVTWPALGGRDVDPYARAITVRSGALPLGTGEGIEFLASRDDAGQPLHVSCNYTVSGSMPAARAWTLTVYDPSGGTQGERAGLTSAEVLRRPDGAVDITLSRRALPGNWLPLPPSGRFILALRLYDSPQSADPAAIEPATMPRIVRGDCS</sequence>
<dbReference type="RefSeq" id="WP_183334696.1">
    <property type="nucleotide sequence ID" value="NZ_BMHX01000004.1"/>
</dbReference>
<proteinExistence type="predicted"/>
<keyword evidence="3" id="KW-1185">Reference proteome</keyword>
<reference evidence="2 3" key="1">
    <citation type="submission" date="2020-08" db="EMBL/GenBank/DDBJ databases">
        <title>Genomic Encyclopedia of Type Strains, Phase IV (KMG-IV): sequencing the most valuable type-strain genomes for metagenomic binning, comparative biology and taxonomic classification.</title>
        <authorList>
            <person name="Goeker M."/>
        </authorList>
    </citation>
    <scope>NUCLEOTIDE SEQUENCE [LARGE SCALE GENOMIC DNA]</scope>
    <source>
        <strain evidence="2 3">DSM 101465</strain>
    </source>
</reference>
<accession>A0A841KBV4</accession>
<feature type="domain" description="DUF1214" evidence="1">
    <location>
        <begin position="72"/>
        <end position="167"/>
    </location>
</feature>
<dbReference type="InterPro" id="IPR037049">
    <property type="entry name" value="DUF1214_C_sf"/>
</dbReference>
<dbReference type="PANTHER" id="PTHR36509:SF2">
    <property type="entry name" value="BLL3101 PROTEIN"/>
    <property type="match status" value="1"/>
</dbReference>
<dbReference type="SUPFAM" id="SSF160935">
    <property type="entry name" value="VPA0735-like"/>
    <property type="match status" value="1"/>
</dbReference>
<dbReference type="EMBL" id="JACHEH010000004">
    <property type="protein sequence ID" value="MBB6168384.1"/>
    <property type="molecule type" value="Genomic_DNA"/>
</dbReference>
<comment type="caution">
    <text evidence="2">The sequence shown here is derived from an EMBL/GenBank/DDBJ whole genome shotgun (WGS) entry which is preliminary data.</text>
</comment>
<dbReference type="AlphaFoldDB" id="A0A841KBV4"/>
<gene>
    <name evidence="2" type="ORF">HNQ73_002014</name>
</gene>
<organism evidence="2 3">
    <name type="scientific">Chelatococcus composti</name>
    <dbReference type="NCBI Taxonomy" id="1743235"/>
    <lineage>
        <taxon>Bacteria</taxon>
        <taxon>Pseudomonadati</taxon>
        <taxon>Pseudomonadota</taxon>
        <taxon>Alphaproteobacteria</taxon>
        <taxon>Hyphomicrobiales</taxon>
        <taxon>Chelatococcaceae</taxon>
        <taxon>Chelatococcus</taxon>
    </lineage>
</organism>
<name>A0A841KBV4_9HYPH</name>